<dbReference type="EMBL" id="CP015136">
    <property type="protein sequence ID" value="AMY12661.1"/>
    <property type="molecule type" value="Genomic_DNA"/>
</dbReference>
<feature type="region of interest" description="Disordered" evidence="13">
    <location>
        <begin position="249"/>
        <end position="269"/>
    </location>
</feature>
<dbReference type="InterPro" id="IPR023011">
    <property type="entry name" value="ATP_synth_F0_asu_AS"/>
</dbReference>
<evidence type="ECO:0000256" key="3">
    <source>
        <dbReference type="ARBA" id="ARBA00022448"/>
    </source>
</evidence>
<feature type="transmembrane region" description="Helical" evidence="11">
    <location>
        <begin position="94"/>
        <end position="112"/>
    </location>
</feature>
<dbReference type="HAMAP" id="MF_01393">
    <property type="entry name" value="ATP_synth_a_bact"/>
    <property type="match status" value="1"/>
</dbReference>
<dbReference type="OrthoDB" id="9789241at2"/>
<dbReference type="InterPro" id="IPR035908">
    <property type="entry name" value="F0_ATP_A_sf"/>
</dbReference>
<evidence type="ECO:0000256" key="10">
    <source>
        <dbReference type="ARBA" id="ARBA00023310"/>
    </source>
</evidence>
<feature type="transmembrane region" description="Helical" evidence="11">
    <location>
        <begin position="216"/>
        <end position="238"/>
    </location>
</feature>
<sequence>MEHHTLWIVELVNRLLGPVLAPMFGKAYTPGLELIPDYLVMCGLIVLGALVFSLAVRSSFSVDNPGKLQIFLEDIIGFVTGLLKENIGPAGPKFLPLVGSIFIFIFTANAIGKIPGLMSPTAHINVTLGCALTVWVYYHLQGMKAQGLVGYVKHFIIPPGVPLFIAPIMAPIEMISHMSRVMSLTLRLFGNVYGEELVVLIMASIVPFLVPLPMMFLGVITGSLQAYIFTLLTIIYLAGAVHTEYGHDDASHDDDHAHGDSPAHAHAAA</sequence>
<dbReference type="GO" id="GO:0046933">
    <property type="term" value="F:proton-transporting ATP synthase activity, rotational mechanism"/>
    <property type="evidence" value="ECO:0007669"/>
    <property type="project" value="UniProtKB-UniRule"/>
</dbReference>
<dbReference type="NCBIfam" id="TIGR01131">
    <property type="entry name" value="ATP_synt_6_or_A"/>
    <property type="match status" value="1"/>
</dbReference>
<reference evidence="14 15" key="1">
    <citation type="journal article" date="2016" name="Genome Announc.">
        <title>First Complete Genome Sequence of a Subdivision 6 Acidobacterium Strain.</title>
        <authorList>
            <person name="Huang S."/>
            <person name="Vieira S."/>
            <person name="Bunk B."/>
            <person name="Riedel T."/>
            <person name="Sproer C."/>
            <person name="Overmann J."/>
        </authorList>
    </citation>
    <scope>NUCLEOTIDE SEQUENCE [LARGE SCALE GENOMIC DNA]</scope>
    <source>
        <strain evidence="15">DSM 100886 HEG_-6_39</strain>
    </source>
</reference>
<dbReference type="PANTHER" id="PTHR42823:SF3">
    <property type="entry name" value="ATP SYNTHASE SUBUNIT A, CHLOROPLASTIC"/>
    <property type="match status" value="1"/>
</dbReference>
<dbReference type="GO" id="GO:0045259">
    <property type="term" value="C:proton-transporting ATP synthase complex"/>
    <property type="evidence" value="ECO:0007669"/>
    <property type="project" value="UniProtKB-KW"/>
</dbReference>
<feature type="transmembrane region" description="Helical" evidence="11">
    <location>
        <begin position="188"/>
        <end position="210"/>
    </location>
</feature>
<feature type="compositionally biased region" description="Basic and acidic residues" evidence="13">
    <location>
        <begin position="249"/>
        <end position="263"/>
    </location>
</feature>
<evidence type="ECO:0000256" key="2">
    <source>
        <dbReference type="ARBA" id="ARBA00006810"/>
    </source>
</evidence>
<dbReference type="PROSITE" id="PS00449">
    <property type="entry name" value="ATPASE_A"/>
    <property type="match status" value="1"/>
</dbReference>
<keyword evidence="15" id="KW-1185">Reference proteome</keyword>
<name>A0A143PWB1_LUTPR</name>
<keyword evidence="3 11" id="KW-0813">Transport</keyword>
<dbReference type="RefSeq" id="WP_110174099.1">
    <property type="nucleotide sequence ID" value="NZ_CP015136.1"/>
</dbReference>
<feature type="transmembrane region" description="Helical" evidence="11">
    <location>
        <begin position="124"/>
        <end position="140"/>
    </location>
</feature>
<evidence type="ECO:0000256" key="9">
    <source>
        <dbReference type="ARBA" id="ARBA00023136"/>
    </source>
</evidence>
<feature type="transmembrane region" description="Helical" evidence="11">
    <location>
        <begin position="155"/>
        <end position="176"/>
    </location>
</feature>
<keyword evidence="6 11" id="KW-0375">Hydrogen ion transport</keyword>
<dbReference type="Gene3D" id="1.20.120.220">
    <property type="entry name" value="ATP synthase, F0 complex, subunit A"/>
    <property type="match status" value="1"/>
</dbReference>
<feature type="transmembrane region" description="Helical" evidence="11">
    <location>
        <begin position="38"/>
        <end position="56"/>
    </location>
</feature>
<keyword evidence="9 11" id="KW-0472">Membrane</keyword>
<dbReference type="PANTHER" id="PTHR42823">
    <property type="entry name" value="ATP SYNTHASE SUBUNIT A, CHLOROPLASTIC"/>
    <property type="match status" value="1"/>
</dbReference>
<dbReference type="PATRIC" id="fig|1813736.3.peg.6246"/>
<keyword evidence="4 11" id="KW-0138">CF(0)</keyword>
<comment type="subcellular location">
    <subcellularLocation>
        <location evidence="11 12">Cell membrane</location>
        <topology evidence="11 12">Multi-pass membrane protein</topology>
    </subcellularLocation>
    <subcellularLocation>
        <location evidence="1">Membrane</location>
        <topology evidence="1">Multi-pass membrane protein</topology>
    </subcellularLocation>
</comment>
<dbReference type="GO" id="GO:0042777">
    <property type="term" value="P:proton motive force-driven plasma membrane ATP synthesis"/>
    <property type="evidence" value="ECO:0007669"/>
    <property type="project" value="TreeGrafter"/>
</dbReference>
<evidence type="ECO:0000313" key="15">
    <source>
        <dbReference type="Proteomes" id="UP000076079"/>
    </source>
</evidence>
<evidence type="ECO:0000256" key="6">
    <source>
        <dbReference type="ARBA" id="ARBA00022781"/>
    </source>
</evidence>
<dbReference type="SUPFAM" id="SSF81336">
    <property type="entry name" value="F1F0 ATP synthase subunit A"/>
    <property type="match status" value="1"/>
</dbReference>
<gene>
    <name evidence="11 14" type="primary">atpB</name>
    <name evidence="14" type="ORF">LuPra_05942</name>
</gene>
<evidence type="ECO:0000256" key="11">
    <source>
        <dbReference type="HAMAP-Rule" id="MF_01393"/>
    </source>
</evidence>
<dbReference type="Pfam" id="PF00119">
    <property type="entry name" value="ATP-synt_A"/>
    <property type="match status" value="1"/>
</dbReference>
<dbReference type="AlphaFoldDB" id="A0A143PWB1"/>
<evidence type="ECO:0000256" key="5">
    <source>
        <dbReference type="ARBA" id="ARBA00022692"/>
    </source>
</evidence>
<evidence type="ECO:0000256" key="4">
    <source>
        <dbReference type="ARBA" id="ARBA00022547"/>
    </source>
</evidence>
<dbReference type="InterPro" id="IPR000568">
    <property type="entry name" value="ATP_synth_F0_asu"/>
</dbReference>
<dbReference type="KEGG" id="abac:LuPra_05942"/>
<keyword evidence="5 11" id="KW-0812">Transmembrane</keyword>
<accession>A0A143PWB1</accession>
<evidence type="ECO:0000256" key="12">
    <source>
        <dbReference type="RuleBase" id="RU000483"/>
    </source>
</evidence>
<keyword evidence="11" id="KW-1003">Cell membrane</keyword>
<evidence type="ECO:0000256" key="13">
    <source>
        <dbReference type="SAM" id="MobiDB-lite"/>
    </source>
</evidence>
<reference evidence="15" key="2">
    <citation type="submission" date="2016-04" db="EMBL/GenBank/DDBJ databases">
        <title>First Complete Genome Sequence of a Subdivision 6 Acidobacterium.</title>
        <authorList>
            <person name="Huang S."/>
            <person name="Vieira S."/>
            <person name="Bunk B."/>
            <person name="Riedel T."/>
            <person name="Sproeer C."/>
            <person name="Overmann J."/>
        </authorList>
    </citation>
    <scope>NUCLEOTIDE SEQUENCE [LARGE SCALE GENOMIC DNA]</scope>
    <source>
        <strain evidence="15">DSM 100886 HEG_-6_39</strain>
    </source>
</reference>
<organism evidence="14 15">
    <name type="scientific">Luteitalea pratensis</name>
    <dbReference type="NCBI Taxonomy" id="1855912"/>
    <lineage>
        <taxon>Bacteria</taxon>
        <taxon>Pseudomonadati</taxon>
        <taxon>Acidobacteriota</taxon>
        <taxon>Vicinamibacteria</taxon>
        <taxon>Vicinamibacterales</taxon>
        <taxon>Vicinamibacteraceae</taxon>
        <taxon>Luteitalea</taxon>
    </lineage>
</organism>
<proteinExistence type="inferred from homology"/>
<dbReference type="STRING" id="1855912.LuPra_05942"/>
<comment type="similarity">
    <text evidence="2 11 12">Belongs to the ATPase A chain family.</text>
</comment>
<evidence type="ECO:0000256" key="8">
    <source>
        <dbReference type="ARBA" id="ARBA00023065"/>
    </source>
</evidence>
<dbReference type="InterPro" id="IPR045082">
    <property type="entry name" value="ATP_syn_F0_a_bact/chloroplast"/>
</dbReference>
<keyword evidence="7 11" id="KW-1133">Transmembrane helix</keyword>
<evidence type="ECO:0000256" key="7">
    <source>
        <dbReference type="ARBA" id="ARBA00022989"/>
    </source>
</evidence>
<keyword evidence="8 11" id="KW-0406">Ion transport</keyword>
<protein>
    <recommendedName>
        <fullName evidence="11 12">ATP synthase subunit a</fullName>
    </recommendedName>
    <alternativeName>
        <fullName evidence="11">ATP synthase F0 sector subunit a</fullName>
    </alternativeName>
    <alternativeName>
        <fullName evidence="11">F-ATPase subunit 6</fullName>
    </alternativeName>
</protein>
<dbReference type="CDD" id="cd00310">
    <property type="entry name" value="ATP-synt_Fo_a_6"/>
    <property type="match status" value="1"/>
</dbReference>
<keyword evidence="10 11" id="KW-0066">ATP synthesis</keyword>
<dbReference type="GO" id="GO:0005886">
    <property type="term" value="C:plasma membrane"/>
    <property type="evidence" value="ECO:0007669"/>
    <property type="project" value="UniProtKB-SubCell"/>
</dbReference>
<evidence type="ECO:0000313" key="14">
    <source>
        <dbReference type="EMBL" id="AMY12661.1"/>
    </source>
</evidence>
<dbReference type="Proteomes" id="UP000076079">
    <property type="component" value="Chromosome"/>
</dbReference>
<evidence type="ECO:0000256" key="1">
    <source>
        <dbReference type="ARBA" id="ARBA00004141"/>
    </source>
</evidence>
<comment type="function">
    <text evidence="11 12">Key component of the proton channel; it plays a direct role in the translocation of protons across the membrane.</text>
</comment>
<dbReference type="PRINTS" id="PR00123">
    <property type="entry name" value="ATPASEA"/>
</dbReference>